<dbReference type="InterPro" id="IPR014196">
    <property type="entry name" value="SpoIIM"/>
</dbReference>
<evidence type="ECO:0000256" key="2">
    <source>
        <dbReference type="SAM" id="Phobius"/>
    </source>
</evidence>
<dbReference type="PIRSF" id="PIRSF038973">
    <property type="entry name" value="SpoIIM"/>
    <property type="match status" value="1"/>
</dbReference>
<keyword evidence="1" id="KW-0749">Sporulation</keyword>
<keyword evidence="1 2" id="KW-0472">Membrane</keyword>
<dbReference type="NCBIfam" id="TIGR02831">
    <property type="entry name" value="spo_II_M"/>
    <property type="match status" value="1"/>
</dbReference>
<keyword evidence="1 2" id="KW-0812">Transmembrane</keyword>
<dbReference type="Pfam" id="PF01944">
    <property type="entry name" value="SpoIIM"/>
    <property type="match status" value="1"/>
</dbReference>
<feature type="transmembrane region" description="Helical" evidence="2">
    <location>
        <begin position="90"/>
        <end position="113"/>
    </location>
</feature>
<comment type="subunit">
    <text evidence="1">Component of the MPD complex composed of SpoIIM, SpoIIP and SpoIID.</text>
</comment>
<organism evidence="3 4">
    <name type="scientific">Bacillus carboniphilus</name>
    <dbReference type="NCBI Taxonomy" id="86663"/>
    <lineage>
        <taxon>Bacteria</taxon>
        <taxon>Bacillati</taxon>
        <taxon>Bacillota</taxon>
        <taxon>Bacilli</taxon>
        <taxon>Bacillales</taxon>
        <taxon>Bacillaceae</taxon>
        <taxon>Bacillus</taxon>
    </lineage>
</organism>
<dbReference type="Proteomes" id="UP001500782">
    <property type="component" value="Unassembled WGS sequence"/>
</dbReference>
<feature type="transmembrane region" description="Helical" evidence="2">
    <location>
        <begin position="185"/>
        <end position="210"/>
    </location>
</feature>
<reference evidence="4" key="1">
    <citation type="journal article" date="2019" name="Int. J. Syst. Evol. Microbiol.">
        <title>The Global Catalogue of Microorganisms (GCM) 10K type strain sequencing project: providing services to taxonomists for standard genome sequencing and annotation.</title>
        <authorList>
            <consortium name="The Broad Institute Genomics Platform"/>
            <consortium name="The Broad Institute Genome Sequencing Center for Infectious Disease"/>
            <person name="Wu L."/>
            <person name="Ma J."/>
        </authorList>
    </citation>
    <scope>NUCLEOTIDE SEQUENCE [LARGE SCALE GENOMIC DNA]</scope>
    <source>
        <strain evidence="4">JCM 9731</strain>
    </source>
</reference>
<feature type="transmembrane region" description="Helical" evidence="2">
    <location>
        <begin position="120"/>
        <end position="140"/>
    </location>
</feature>
<comment type="caution">
    <text evidence="3">The sequence shown here is derived from an EMBL/GenBank/DDBJ whole genome shotgun (WGS) entry which is preliminary data.</text>
</comment>
<accession>A0ABP3GJ06</accession>
<evidence type="ECO:0000313" key="3">
    <source>
        <dbReference type="EMBL" id="GAA0346847.1"/>
    </source>
</evidence>
<gene>
    <name evidence="3" type="primary">spoIIM</name>
    <name evidence="3" type="ORF">GCM10008967_41550</name>
</gene>
<keyword evidence="1" id="KW-1003">Cell membrane</keyword>
<keyword evidence="4" id="KW-1185">Reference proteome</keyword>
<protein>
    <recommendedName>
        <fullName evidence="1">Stage II sporulation protein M</fullName>
    </recommendedName>
</protein>
<comment type="subcellular location">
    <subcellularLocation>
        <location evidence="1">Cell membrane</location>
        <topology evidence="1">Multi-pass membrane protein</topology>
    </subcellularLocation>
    <text evidence="1">Localizes to the sporulation septum and to the second division site within the mother cell. Before the start of engulfment localizes to the septal midpoint, then spreads throughout the septum prior to becoming enriched at the leading edge of the engulfing membrane, where it remains until the completion of membrane migration. Some remain partially trapped at the septum during engulfment and upon completion of engulfment become dispersed in the outer forespore membrane. Localization of the MPD complex to the septal membrane is dependent on SpoIIB.</text>
</comment>
<sequence>MKKMKKRFRNTTQQMTLAIHLKQHSSMYLFVTILFLMGIVFGAIVVNSLSFSQKEDLFYYLNQFFGQVGNYDSSTGREMFFQSLWHHLKMIFIITILGVSIIGVPIILVILFIKGVVIGFTVGFLVYKMSWDGFLLSFVSVLPQNLIIVPVLIMMAVMAITLSFKLVKRQFVHLHQPVAPMFSSYLLTFVAAICLLVGAAATEAFVSSFFMESVVGSIL</sequence>
<comment type="function">
    <text evidence="1">Required for complete septum migration and engulfment of the forespore compartment during sporulation. Required for stabilizing and recruiting of SpoIIP to the septal membrane.</text>
</comment>
<feature type="transmembrane region" description="Helical" evidence="2">
    <location>
        <begin position="146"/>
        <end position="164"/>
    </location>
</feature>
<dbReference type="InterPro" id="IPR002798">
    <property type="entry name" value="SpoIIM-like"/>
</dbReference>
<evidence type="ECO:0000313" key="4">
    <source>
        <dbReference type="Proteomes" id="UP001500782"/>
    </source>
</evidence>
<dbReference type="RefSeq" id="WP_343803696.1">
    <property type="nucleotide sequence ID" value="NZ_BAAADJ010000064.1"/>
</dbReference>
<feature type="transmembrane region" description="Helical" evidence="2">
    <location>
        <begin position="27"/>
        <end position="51"/>
    </location>
</feature>
<evidence type="ECO:0000256" key="1">
    <source>
        <dbReference type="PIRNR" id="PIRNR038973"/>
    </source>
</evidence>
<proteinExistence type="predicted"/>
<name>A0ABP3GJ06_9BACI</name>
<dbReference type="EMBL" id="BAAADJ010000064">
    <property type="protein sequence ID" value="GAA0346847.1"/>
    <property type="molecule type" value="Genomic_DNA"/>
</dbReference>
<keyword evidence="2" id="KW-1133">Transmembrane helix</keyword>